<dbReference type="SUPFAM" id="SSF51735">
    <property type="entry name" value="NAD(P)-binding Rossmann-fold domains"/>
    <property type="match status" value="1"/>
</dbReference>
<gene>
    <name evidence="3" type="ORF">SAMN02745138_00005</name>
</gene>
<evidence type="ECO:0000313" key="3">
    <source>
        <dbReference type="EMBL" id="SHJ51700.1"/>
    </source>
</evidence>
<keyword evidence="4" id="KW-1185">Reference proteome</keyword>
<dbReference type="EMBL" id="FRAH01000003">
    <property type="protein sequence ID" value="SHJ51700.1"/>
    <property type="molecule type" value="Genomic_DNA"/>
</dbReference>
<proteinExistence type="inferred from homology"/>
<evidence type="ECO:0000256" key="2">
    <source>
        <dbReference type="ARBA" id="ARBA00023002"/>
    </source>
</evidence>
<dbReference type="OrthoDB" id="9803333at2"/>
<dbReference type="Proteomes" id="UP000183975">
    <property type="component" value="Unassembled WGS sequence"/>
</dbReference>
<dbReference type="GO" id="GO:0016616">
    <property type="term" value="F:oxidoreductase activity, acting on the CH-OH group of donors, NAD or NADP as acceptor"/>
    <property type="evidence" value="ECO:0007669"/>
    <property type="project" value="TreeGrafter"/>
</dbReference>
<dbReference type="RefSeq" id="WP_072847945.1">
    <property type="nucleotide sequence ID" value="NZ_FRAH01000003.1"/>
</dbReference>
<organism evidence="3 4">
    <name type="scientific">Anaerotignum lactatifermentans DSM 14214</name>
    <dbReference type="NCBI Taxonomy" id="1121323"/>
    <lineage>
        <taxon>Bacteria</taxon>
        <taxon>Bacillati</taxon>
        <taxon>Bacillota</taxon>
        <taxon>Clostridia</taxon>
        <taxon>Lachnospirales</taxon>
        <taxon>Anaerotignaceae</taxon>
        <taxon>Anaerotignum</taxon>
    </lineage>
</organism>
<name>A0A1M6JYC3_9FIRM</name>
<reference evidence="3 4" key="1">
    <citation type="submission" date="2016-11" db="EMBL/GenBank/DDBJ databases">
        <authorList>
            <person name="Jaros S."/>
            <person name="Januszkiewicz K."/>
            <person name="Wedrychowicz H."/>
        </authorList>
    </citation>
    <scope>NUCLEOTIDE SEQUENCE [LARGE SCALE GENOMIC DNA]</scope>
    <source>
        <strain evidence="3 4">DSM 14214</strain>
    </source>
</reference>
<dbReference type="Gene3D" id="3.40.50.720">
    <property type="entry name" value="NAD(P)-binding Rossmann-like Domain"/>
    <property type="match status" value="1"/>
</dbReference>
<dbReference type="PRINTS" id="PR00081">
    <property type="entry name" value="GDHRDH"/>
</dbReference>
<dbReference type="PRINTS" id="PR00080">
    <property type="entry name" value="SDRFAMILY"/>
</dbReference>
<evidence type="ECO:0000256" key="1">
    <source>
        <dbReference type="ARBA" id="ARBA00006484"/>
    </source>
</evidence>
<protein>
    <recommendedName>
        <fullName evidence="5">NAD(P)-dependent dehydrogenase, short-chain alcohol dehydrogenase family</fullName>
    </recommendedName>
</protein>
<keyword evidence="2" id="KW-0560">Oxidoreductase</keyword>
<comment type="similarity">
    <text evidence="1">Belongs to the short-chain dehydrogenases/reductases (SDR) family.</text>
</comment>
<dbReference type="InterPro" id="IPR020904">
    <property type="entry name" value="Sc_DH/Rdtase_CS"/>
</dbReference>
<dbReference type="PROSITE" id="PS00061">
    <property type="entry name" value="ADH_SHORT"/>
    <property type="match status" value="1"/>
</dbReference>
<dbReference type="PANTHER" id="PTHR42760:SF133">
    <property type="entry name" value="3-OXOACYL-[ACYL-CARRIER-PROTEIN] REDUCTASE"/>
    <property type="match status" value="1"/>
</dbReference>
<dbReference type="InterPro" id="IPR036291">
    <property type="entry name" value="NAD(P)-bd_dom_sf"/>
</dbReference>
<evidence type="ECO:0000313" key="4">
    <source>
        <dbReference type="Proteomes" id="UP000183975"/>
    </source>
</evidence>
<dbReference type="Pfam" id="PF13561">
    <property type="entry name" value="adh_short_C2"/>
    <property type="match status" value="1"/>
</dbReference>
<dbReference type="GO" id="GO:0008206">
    <property type="term" value="P:bile acid metabolic process"/>
    <property type="evidence" value="ECO:0007669"/>
    <property type="project" value="UniProtKB-ARBA"/>
</dbReference>
<dbReference type="AlphaFoldDB" id="A0A1M6JYC3"/>
<evidence type="ECO:0008006" key="5">
    <source>
        <dbReference type="Google" id="ProtNLM"/>
    </source>
</evidence>
<dbReference type="PANTHER" id="PTHR42760">
    <property type="entry name" value="SHORT-CHAIN DEHYDROGENASES/REDUCTASES FAMILY MEMBER"/>
    <property type="match status" value="1"/>
</dbReference>
<dbReference type="InterPro" id="IPR002347">
    <property type="entry name" value="SDR_fam"/>
</dbReference>
<dbReference type="FunFam" id="3.40.50.720:FF:000084">
    <property type="entry name" value="Short-chain dehydrogenase reductase"/>
    <property type="match status" value="1"/>
</dbReference>
<accession>A0A1M6JYC3</accession>
<sequence>MKQAVITGATGGIGHALAEGFAAAGYFVIATDLPETADFTRENIVYLPMDLRQETDIKQFFEHARQKYGVIDVLVNCGAISHLQKSPWELTAAEFDNVIHTNLRGTFLCCQNFLRANESAEYGRIINIVSTRWHQNEAGWEAYGASKGGVVSLTNSLCVSLSDTAVTVNAISPGWIETGDYDALTEADHKQHPSGRVGKPADILRACLFLAAAESDFINGINLVVDGGMTKRMIYVE</sequence>
<dbReference type="CDD" id="cd05233">
    <property type="entry name" value="SDR_c"/>
    <property type="match status" value="1"/>
</dbReference>